<dbReference type="Gene3D" id="2.40.50.100">
    <property type="match status" value="1"/>
</dbReference>
<gene>
    <name evidence="3" type="ORF">EQU24_05815</name>
</gene>
<evidence type="ECO:0000259" key="2">
    <source>
        <dbReference type="Pfam" id="PF25954"/>
    </source>
</evidence>
<dbReference type="RefSeq" id="WP_017840395.1">
    <property type="nucleotide sequence ID" value="NZ_CP035467.1"/>
</dbReference>
<keyword evidence="4" id="KW-1185">Reference proteome</keyword>
<dbReference type="EMBL" id="CP035467">
    <property type="protein sequence ID" value="QCW81818.1"/>
    <property type="molecule type" value="Genomic_DNA"/>
</dbReference>
<organism evidence="3 4">
    <name type="scientific">Methylotuvimicrobium buryatense</name>
    <name type="common">Methylomicrobium buryatense</name>
    <dbReference type="NCBI Taxonomy" id="95641"/>
    <lineage>
        <taxon>Bacteria</taxon>
        <taxon>Pseudomonadati</taxon>
        <taxon>Pseudomonadota</taxon>
        <taxon>Gammaproteobacteria</taxon>
        <taxon>Methylococcales</taxon>
        <taxon>Methylococcaceae</taxon>
        <taxon>Methylotuvimicrobium</taxon>
    </lineage>
</organism>
<dbReference type="Gene3D" id="2.40.30.170">
    <property type="match status" value="1"/>
</dbReference>
<dbReference type="AlphaFoldDB" id="A0A4P9UKX7"/>
<dbReference type="InterPro" id="IPR058792">
    <property type="entry name" value="Beta-barrel_RND_2"/>
</dbReference>
<dbReference type="InterPro" id="IPR006143">
    <property type="entry name" value="RND_pump_MFP"/>
</dbReference>
<evidence type="ECO:0000256" key="1">
    <source>
        <dbReference type="ARBA" id="ARBA00009477"/>
    </source>
</evidence>
<reference evidence="4" key="1">
    <citation type="journal article" date="2019" name="J. Bacteriol.">
        <title>A Mutagenic Screen Identifies a TonB-Dependent Receptor Required for the Lanthanide Metal Switch in the Type I Methanotroph 'Methylotuvimicrobium buryatense' 5GB1C.</title>
        <authorList>
            <person name="Groom J.D."/>
            <person name="Ford S.M."/>
            <person name="Pesesky M.W."/>
            <person name="Lidstrom M.E."/>
        </authorList>
    </citation>
    <scope>NUCLEOTIDE SEQUENCE [LARGE SCALE GENOMIC DNA]</scope>
    <source>
        <strain evidence="4">5GB1C</strain>
    </source>
</reference>
<evidence type="ECO:0000313" key="4">
    <source>
        <dbReference type="Proteomes" id="UP000305881"/>
    </source>
</evidence>
<dbReference type="Gene3D" id="1.10.287.470">
    <property type="entry name" value="Helix hairpin bin"/>
    <property type="match status" value="1"/>
</dbReference>
<dbReference type="NCBIfam" id="TIGR01730">
    <property type="entry name" value="RND_mfp"/>
    <property type="match status" value="1"/>
</dbReference>
<feature type="domain" description="CusB-like beta-barrel" evidence="2">
    <location>
        <begin position="225"/>
        <end position="294"/>
    </location>
</feature>
<dbReference type="OrthoDB" id="5730196at2"/>
<dbReference type="Proteomes" id="UP000305881">
    <property type="component" value="Chromosome"/>
</dbReference>
<proteinExistence type="inferred from homology"/>
<dbReference type="PANTHER" id="PTHR30469:SF15">
    <property type="entry name" value="HLYD FAMILY OF SECRETION PROTEINS"/>
    <property type="match status" value="1"/>
</dbReference>
<dbReference type="PANTHER" id="PTHR30469">
    <property type="entry name" value="MULTIDRUG RESISTANCE PROTEIN MDTA"/>
    <property type="match status" value="1"/>
</dbReference>
<dbReference type="SUPFAM" id="SSF111369">
    <property type="entry name" value="HlyD-like secretion proteins"/>
    <property type="match status" value="1"/>
</dbReference>
<dbReference type="GO" id="GO:1990281">
    <property type="term" value="C:efflux pump complex"/>
    <property type="evidence" value="ECO:0007669"/>
    <property type="project" value="TreeGrafter"/>
</dbReference>
<dbReference type="Gene3D" id="2.40.420.20">
    <property type="match status" value="1"/>
</dbReference>
<dbReference type="GO" id="GO:0015562">
    <property type="term" value="F:efflux transmembrane transporter activity"/>
    <property type="evidence" value="ECO:0007669"/>
    <property type="project" value="TreeGrafter"/>
</dbReference>
<name>A0A4P9UKX7_METBY</name>
<sequence length="365" mass="39551">MTSHNITLSNNLKTLALSGVTLLILLLMILWMAGAFQSKIKPEILASSPAYQGPSLTVERVTVPVFEKATGTLESKQSGDISAQVQARIKTIHVKSGDSVKPGDLLITLDDEAIAARTAQARQNINALNARLAGAESHYLRTRKLFAQESATQAALDAAKSDYESLKSQRAAAGSQLQETSSIQDFSKIRATFPARVIDRHAEPGEVAYPGKKLLTLYDPAALRVEAFIRESVAIGLQTGQSLEISIEALKLTLPAVIEEIVPAANPGARNFLIKMRIDSRPGLYPGLFVRIRIPQGEERLLSIPQDYVHQAGQLDVVWILNNGQIERRFVRLGRTLPDGQIKVVSGLSGGEQLVPPKRALAEGA</sequence>
<comment type="similarity">
    <text evidence="1">Belongs to the membrane fusion protein (MFP) (TC 8.A.1) family.</text>
</comment>
<protein>
    <submittedName>
        <fullName evidence="3">Efflux RND transporter periplasmic adaptor subunit</fullName>
    </submittedName>
</protein>
<evidence type="ECO:0000313" key="3">
    <source>
        <dbReference type="EMBL" id="QCW81818.1"/>
    </source>
</evidence>
<accession>A0A4P9UKX7</accession>
<dbReference type="Pfam" id="PF25954">
    <property type="entry name" value="Beta-barrel_RND_2"/>
    <property type="match status" value="1"/>
</dbReference>
<dbReference type="STRING" id="675511.GCA_000341735_01849"/>
<dbReference type="KEGG" id="mbur:EQU24_05815"/>